<sequence length="365" mass="41828">MPKPMATFEHLLPENSLTFLETTWNDHNHQKVAQAIHTNAKSLAKLHLRFNSAAGSKYFLTKDGKECLVFPNLTVISLSRVCHEEIKMISPVSKLIPFPHLQVAEIGFKYPFADDILFRGNNKVLDTVNLVLDCKVINILLFDRWVNGRKPNLRSMVLFEAVSQINQYCSKSMYQQFFDKIFSSVRYFYSHSQHITDSLVQSLIPHRHYDNLQILSLINCTITLTQFLKLLDAFPGLFKIICSAPGYDGVFADKNIKEIFSKVKGILGEFRPCIGYWMISDPTVLPVDQIVELIILVTGLCPNLREINFGLRVEERVLCIYTKLCHSFQLIRYSDIVPAIESFTLSYEKSKPSIIVTKKSIELKE</sequence>
<organism evidence="1 2">
    <name type="scientific">Coemansia brasiliensis</name>
    <dbReference type="NCBI Taxonomy" id="2650707"/>
    <lineage>
        <taxon>Eukaryota</taxon>
        <taxon>Fungi</taxon>
        <taxon>Fungi incertae sedis</taxon>
        <taxon>Zoopagomycota</taxon>
        <taxon>Kickxellomycotina</taxon>
        <taxon>Kickxellomycetes</taxon>
        <taxon>Kickxellales</taxon>
        <taxon>Kickxellaceae</taxon>
        <taxon>Coemansia</taxon>
    </lineage>
</organism>
<evidence type="ECO:0000313" key="1">
    <source>
        <dbReference type="EMBL" id="KAJ2850548.1"/>
    </source>
</evidence>
<dbReference type="AlphaFoldDB" id="A0A9W8IAY3"/>
<dbReference type="Proteomes" id="UP001139887">
    <property type="component" value="Unassembled WGS sequence"/>
</dbReference>
<evidence type="ECO:0000313" key="2">
    <source>
        <dbReference type="Proteomes" id="UP001139887"/>
    </source>
</evidence>
<dbReference type="OrthoDB" id="5538815at2759"/>
<reference evidence="1" key="1">
    <citation type="submission" date="2022-07" db="EMBL/GenBank/DDBJ databases">
        <title>Phylogenomic reconstructions and comparative analyses of Kickxellomycotina fungi.</title>
        <authorList>
            <person name="Reynolds N.K."/>
            <person name="Stajich J.E."/>
            <person name="Barry K."/>
            <person name="Grigoriev I.V."/>
            <person name="Crous P."/>
            <person name="Smith M.E."/>
        </authorList>
    </citation>
    <scope>NUCLEOTIDE SEQUENCE</scope>
    <source>
        <strain evidence="1">NRRL 1566</strain>
    </source>
</reference>
<proteinExistence type="predicted"/>
<comment type="caution">
    <text evidence="1">The sequence shown here is derived from an EMBL/GenBank/DDBJ whole genome shotgun (WGS) entry which is preliminary data.</text>
</comment>
<dbReference type="EMBL" id="JANBUW010000029">
    <property type="protein sequence ID" value="KAJ2850548.1"/>
    <property type="molecule type" value="Genomic_DNA"/>
</dbReference>
<keyword evidence="2" id="KW-1185">Reference proteome</keyword>
<accession>A0A9W8IAY3</accession>
<protein>
    <submittedName>
        <fullName evidence="1">Uncharacterized protein</fullName>
    </submittedName>
</protein>
<gene>
    <name evidence="1" type="ORF">IWW36_001798</name>
</gene>
<name>A0A9W8IAY3_9FUNG</name>